<dbReference type="Gramene" id="mRNA:HanXRQr2_Chr04g0189501">
    <property type="protein sequence ID" value="mRNA:HanXRQr2_Chr04g0189501"/>
    <property type="gene ID" value="HanXRQr2_Chr04g0189501"/>
</dbReference>
<evidence type="ECO:0000313" key="1">
    <source>
        <dbReference type="EMBL" id="KAF5812165.1"/>
    </source>
</evidence>
<dbReference type="EMBL" id="MNCJ02000319">
    <property type="protein sequence ID" value="KAF5812165.1"/>
    <property type="molecule type" value="Genomic_DNA"/>
</dbReference>
<sequence length="83" mass="9593">MKHSAATTCLPLENIHFNHLPINSGDSDANGDEAFCHHCYSCYFLCYFRLHPNQRLSFVLDELSKSIQEPIPWCICFLQMILC</sequence>
<evidence type="ECO:0000313" key="2">
    <source>
        <dbReference type="EMBL" id="OTG29819.1"/>
    </source>
</evidence>
<evidence type="ECO:0000313" key="3">
    <source>
        <dbReference type="Proteomes" id="UP000215914"/>
    </source>
</evidence>
<reference evidence="1 3" key="1">
    <citation type="journal article" date="2017" name="Nature">
        <title>The sunflower genome provides insights into oil metabolism, flowering and Asterid evolution.</title>
        <authorList>
            <person name="Badouin H."/>
            <person name="Gouzy J."/>
            <person name="Grassa C.J."/>
            <person name="Murat F."/>
            <person name="Staton S.E."/>
            <person name="Cottret L."/>
            <person name="Lelandais-Briere C."/>
            <person name="Owens G.L."/>
            <person name="Carrere S."/>
            <person name="Mayjonade B."/>
            <person name="Legrand L."/>
            <person name="Gill N."/>
            <person name="Kane N.C."/>
            <person name="Bowers J.E."/>
            <person name="Hubner S."/>
            <person name="Bellec A."/>
            <person name="Berard A."/>
            <person name="Berges H."/>
            <person name="Blanchet N."/>
            <person name="Boniface M.C."/>
            <person name="Brunel D."/>
            <person name="Catrice O."/>
            <person name="Chaidir N."/>
            <person name="Claudel C."/>
            <person name="Donnadieu C."/>
            <person name="Faraut T."/>
            <person name="Fievet G."/>
            <person name="Helmstetter N."/>
            <person name="King M."/>
            <person name="Knapp S.J."/>
            <person name="Lai Z."/>
            <person name="Le Paslier M.C."/>
            <person name="Lippi Y."/>
            <person name="Lorenzon L."/>
            <person name="Mandel J.R."/>
            <person name="Marage G."/>
            <person name="Marchand G."/>
            <person name="Marquand E."/>
            <person name="Bret-Mestries E."/>
            <person name="Morien E."/>
            <person name="Nambeesan S."/>
            <person name="Nguyen T."/>
            <person name="Pegot-Espagnet P."/>
            <person name="Pouilly N."/>
            <person name="Raftis F."/>
            <person name="Sallet E."/>
            <person name="Schiex T."/>
            <person name="Thomas J."/>
            <person name="Vandecasteele C."/>
            <person name="Vares D."/>
            <person name="Vear F."/>
            <person name="Vautrin S."/>
            <person name="Crespi M."/>
            <person name="Mangin B."/>
            <person name="Burke J.M."/>
            <person name="Salse J."/>
            <person name="Munos S."/>
            <person name="Vincourt P."/>
            <person name="Rieseberg L.H."/>
            <person name="Langlade N.B."/>
        </authorList>
    </citation>
    <scope>NUCLEOTIDE SEQUENCE [LARGE SCALE GENOMIC DNA]</scope>
    <source>
        <strain evidence="3">cv. SF193</strain>
        <tissue evidence="1">Leaves</tissue>
    </source>
</reference>
<accession>A0A251V3E0</accession>
<proteinExistence type="predicted"/>
<gene>
    <name evidence="2" type="ORF">HannXRQ_Chr04g0126341</name>
    <name evidence="1" type="ORF">HanXRQr2_Chr04g0189501</name>
</gene>
<reference evidence="2" key="2">
    <citation type="submission" date="2017-02" db="EMBL/GenBank/DDBJ databases">
        <title>Sunflower complete genome.</title>
        <authorList>
            <person name="Langlade N."/>
            <person name="Munos S."/>
        </authorList>
    </citation>
    <scope>NUCLEOTIDE SEQUENCE [LARGE SCALE GENOMIC DNA]</scope>
    <source>
        <tissue evidence="2">Leaves</tissue>
    </source>
</reference>
<dbReference type="Proteomes" id="UP000215914">
    <property type="component" value="Chromosome 4"/>
</dbReference>
<protein>
    <submittedName>
        <fullName evidence="2">Uncharacterized protein</fullName>
    </submittedName>
</protein>
<keyword evidence="3" id="KW-1185">Reference proteome</keyword>
<organism evidence="2 3">
    <name type="scientific">Helianthus annuus</name>
    <name type="common">Common sunflower</name>
    <dbReference type="NCBI Taxonomy" id="4232"/>
    <lineage>
        <taxon>Eukaryota</taxon>
        <taxon>Viridiplantae</taxon>
        <taxon>Streptophyta</taxon>
        <taxon>Embryophyta</taxon>
        <taxon>Tracheophyta</taxon>
        <taxon>Spermatophyta</taxon>
        <taxon>Magnoliopsida</taxon>
        <taxon>eudicotyledons</taxon>
        <taxon>Gunneridae</taxon>
        <taxon>Pentapetalae</taxon>
        <taxon>asterids</taxon>
        <taxon>campanulids</taxon>
        <taxon>Asterales</taxon>
        <taxon>Asteraceae</taxon>
        <taxon>Asteroideae</taxon>
        <taxon>Heliantheae alliance</taxon>
        <taxon>Heliantheae</taxon>
        <taxon>Helianthus</taxon>
    </lineage>
</organism>
<name>A0A251V3E0_HELAN</name>
<dbReference type="InParanoid" id="A0A251V3E0"/>
<dbReference type="EMBL" id="CM007893">
    <property type="protein sequence ID" value="OTG29819.1"/>
    <property type="molecule type" value="Genomic_DNA"/>
</dbReference>
<dbReference type="AlphaFoldDB" id="A0A251V3E0"/>
<reference evidence="1" key="3">
    <citation type="submission" date="2020-06" db="EMBL/GenBank/DDBJ databases">
        <title>Helianthus annuus Genome sequencing and assembly Release 2.</title>
        <authorList>
            <person name="Gouzy J."/>
            <person name="Langlade N."/>
            <person name="Munos S."/>
        </authorList>
    </citation>
    <scope>NUCLEOTIDE SEQUENCE</scope>
    <source>
        <tissue evidence="1">Leaves</tissue>
    </source>
</reference>